<reference evidence="3" key="1">
    <citation type="submission" date="2025-08" db="UniProtKB">
        <authorList>
            <consortium name="RefSeq"/>
        </authorList>
    </citation>
    <scope>IDENTIFICATION</scope>
    <source>
        <strain evidence="3">Aabys</strain>
        <tissue evidence="3">Whole body</tissue>
    </source>
</reference>
<protein>
    <submittedName>
        <fullName evidence="3">Uncharacterized protein LOC101900995</fullName>
    </submittedName>
</protein>
<proteinExistence type="predicted"/>
<sequence>MSMNVPKKVNRHVLKAMHILSNGNANKTIPLMAVINQVEYQMRNLVPVPHLETVIEHALMNLSEVGLIQKKGSTNFTMGHSYGMASRTTPGRPIPQLHREYFQPRVARKRSVRNLDPNSHVDRHYSQESVSGDEYDRARKRLRTNTRKFKFHGGNVPLPKSKNHASQQYDVMAPEWSDIGYLSDGAIDDYSLKMFSQWANAKRLYGLPTNWPWNPAVVSAALQISEIPNVEPSTSNGQSSTKETSEMKLMKEQNEIYQEAAAEENVEEKQKQMPSTLPKGNENTKETGSGQNITPKADKKSQETITKSSLIEVNSKMSSKANSKANMGRGEEEEKKQHPLNESLSHVEDMEIILSPRSMSYLN</sequence>
<dbReference type="OrthoDB" id="7872817at2759"/>
<gene>
    <name evidence="3" type="primary">LOC101900995</name>
</gene>
<dbReference type="VEuPathDB" id="VectorBase:MDOMA2_006996"/>
<keyword evidence="2" id="KW-1185">Reference proteome</keyword>
<feature type="region of interest" description="Disordered" evidence="1">
    <location>
        <begin position="262"/>
        <end position="363"/>
    </location>
</feature>
<feature type="compositionally biased region" description="Low complexity" evidence="1">
    <location>
        <begin position="314"/>
        <end position="327"/>
    </location>
</feature>
<dbReference type="GeneID" id="101900995"/>
<dbReference type="Proteomes" id="UP001652621">
    <property type="component" value="Unplaced"/>
</dbReference>
<organism evidence="2 3">
    <name type="scientific">Musca domestica</name>
    <name type="common">House fly</name>
    <dbReference type="NCBI Taxonomy" id="7370"/>
    <lineage>
        <taxon>Eukaryota</taxon>
        <taxon>Metazoa</taxon>
        <taxon>Ecdysozoa</taxon>
        <taxon>Arthropoda</taxon>
        <taxon>Hexapoda</taxon>
        <taxon>Insecta</taxon>
        <taxon>Pterygota</taxon>
        <taxon>Neoptera</taxon>
        <taxon>Endopterygota</taxon>
        <taxon>Diptera</taxon>
        <taxon>Brachycera</taxon>
        <taxon>Muscomorpha</taxon>
        <taxon>Muscoidea</taxon>
        <taxon>Muscidae</taxon>
        <taxon>Musca</taxon>
    </lineage>
</organism>
<dbReference type="AlphaFoldDB" id="A0A9J7CI95"/>
<feature type="compositionally biased region" description="Basic and acidic residues" evidence="1">
    <location>
        <begin position="329"/>
        <end position="349"/>
    </location>
</feature>
<accession>A0A9J7CI95</accession>
<feature type="compositionally biased region" description="Polar residues" evidence="1">
    <location>
        <begin position="303"/>
        <end position="312"/>
    </location>
</feature>
<dbReference type="KEGG" id="mde:101900995"/>
<dbReference type="RefSeq" id="XP_005175563.4">
    <property type="nucleotide sequence ID" value="XM_005175506.4"/>
</dbReference>
<name>A0A9J7CI95_MUSDO</name>
<evidence type="ECO:0000313" key="3">
    <source>
        <dbReference type="RefSeq" id="XP_005175563.4"/>
    </source>
</evidence>
<evidence type="ECO:0000313" key="2">
    <source>
        <dbReference type="Proteomes" id="UP001652621"/>
    </source>
</evidence>
<evidence type="ECO:0000256" key="1">
    <source>
        <dbReference type="SAM" id="MobiDB-lite"/>
    </source>
</evidence>